<feature type="compositionally biased region" description="Basic and acidic residues" evidence="1">
    <location>
        <begin position="531"/>
        <end position="572"/>
    </location>
</feature>
<protein>
    <submittedName>
        <fullName evidence="2">Uncharacterized protein</fullName>
    </submittedName>
</protein>
<name>A0A0K6S8E2_9ALVE</name>
<feature type="compositionally biased region" description="Low complexity" evidence="1">
    <location>
        <begin position="32"/>
        <end position="49"/>
    </location>
</feature>
<feature type="region of interest" description="Disordered" evidence="1">
    <location>
        <begin position="229"/>
        <end position="266"/>
    </location>
</feature>
<feature type="compositionally biased region" description="Low complexity" evidence="1">
    <location>
        <begin position="589"/>
        <end position="598"/>
    </location>
</feature>
<feature type="compositionally biased region" description="Polar residues" evidence="1">
    <location>
        <begin position="505"/>
        <end position="521"/>
    </location>
</feature>
<dbReference type="VEuPathDB" id="CryptoDB:Cvel_23741"/>
<sequence>MPWDENVADRGGGVQLPPHPQTQSQQSFPDMQQPHLQHQTPPQQQPAFFPALPLENGRHVQLAIASNFYLPEGCIGQYTCTVHPFEGLCWGEGKYELAVCRSPKGVPFIHLIKAGTFDRSQTFISSCAGESYAVGSGEDARPSSSTRDESDDKTVVSVSDESSRSETSDAGSVQDTLDELTIRQLSSSHEEETRASRRAVARSYLTATEAACLAGNVQEFLRIAVRMGAADPSNDSPQPSSDSQKGHTREGNSGGGSGGGWRPVDSDRRSWRAAKRKRLRLKLASIATVSDNVRIFNALERLGVELSSKRVIAAVRRAATRHDHTRVWDSLFTAGRLQHRCVERFVVAAIEHRAWRCVFWAAMKGAVGRRWLVHRLVQRGDLTLLSRLQRAGWPLKWRGREDLRDIALSSRAAHVALWANEVAAVEASTKRRGRHDRLCADARISRSSSPCLRTAAMGSLHGSTMGVGGDRGAASALHHHHHAQPDHQHHHTSPPAPGSSGFGLTAQQRASPPSGARQQFSAAGRGGAGVRARERGEDSSGGTDEERERRVGIGREGKGDHTDARGRLHAGGEGRVPSHRQAGAPPTPSSSRFLLPSLPYVPADAHSSFRVGR</sequence>
<feature type="compositionally biased region" description="Low complexity" evidence="1">
    <location>
        <begin position="231"/>
        <end position="243"/>
    </location>
</feature>
<dbReference type="EMBL" id="CDMZ01001641">
    <property type="protein sequence ID" value="CUC09773.1"/>
    <property type="molecule type" value="Genomic_DNA"/>
</dbReference>
<dbReference type="PhylomeDB" id="A0A0K6S8E2"/>
<accession>A0A0K6S8E2</accession>
<feature type="compositionally biased region" description="Gly residues" evidence="1">
    <location>
        <begin position="252"/>
        <end position="261"/>
    </location>
</feature>
<feature type="compositionally biased region" description="Basic residues" evidence="1">
    <location>
        <begin position="477"/>
        <end position="492"/>
    </location>
</feature>
<feature type="region of interest" description="Disordered" evidence="1">
    <location>
        <begin position="1"/>
        <end position="49"/>
    </location>
</feature>
<proteinExistence type="predicted"/>
<evidence type="ECO:0000313" key="2">
    <source>
        <dbReference type="EMBL" id="CUC09773.1"/>
    </source>
</evidence>
<feature type="compositionally biased region" description="Polar residues" evidence="1">
    <location>
        <begin position="21"/>
        <end position="30"/>
    </location>
</feature>
<evidence type="ECO:0000256" key="1">
    <source>
        <dbReference type="SAM" id="MobiDB-lite"/>
    </source>
</evidence>
<feature type="region of interest" description="Disordered" evidence="1">
    <location>
        <begin position="133"/>
        <end position="178"/>
    </location>
</feature>
<dbReference type="AlphaFoldDB" id="A0A0K6S8E2"/>
<gene>
    <name evidence="2" type="ORF">Cvel_23741.t1</name>
</gene>
<feature type="compositionally biased region" description="Basic and acidic residues" evidence="1">
    <location>
        <begin position="138"/>
        <end position="154"/>
    </location>
</feature>
<organism evidence="2">
    <name type="scientific">Chromera velia CCMP2878</name>
    <dbReference type="NCBI Taxonomy" id="1169474"/>
    <lineage>
        <taxon>Eukaryota</taxon>
        <taxon>Sar</taxon>
        <taxon>Alveolata</taxon>
        <taxon>Colpodellida</taxon>
        <taxon>Chromeraceae</taxon>
        <taxon>Chromera</taxon>
    </lineage>
</organism>
<feature type="region of interest" description="Disordered" evidence="1">
    <location>
        <begin position="462"/>
        <end position="613"/>
    </location>
</feature>
<reference evidence="2" key="1">
    <citation type="submission" date="2014-11" db="EMBL/GenBank/DDBJ databases">
        <title>Molecular phylogeny of cliff fern family Woodsiaceae with morphological implications.</title>
        <authorList>
            <person name="Shao Y.-Z."/>
            <person name="Wei R."/>
            <person name="Zhang X.-C."/>
        </authorList>
    </citation>
    <scope>NUCLEOTIDE SEQUENCE</scope>
</reference>